<dbReference type="Pfam" id="PF06748">
    <property type="entry name" value="DUF1217"/>
    <property type="match status" value="3"/>
</dbReference>
<proteinExistence type="predicted"/>
<dbReference type="PROSITE" id="PS50044">
    <property type="entry name" value="SIGMA54_3"/>
    <property type="match status" value="1"/>
</dbReference>
<organism evidence="1 2">
    <name type="scientific">Hoeflea olei</name>
    <dbReference type="NCBI Taxonomy" id="1480615"/>
    <lineage>
        <taxon>Bacteria</taxon>
        <taxon>Pseudomonadati</taxon>
        <taxon>Pseudomonadota</taxon>
        <taxon>Alphaproteobacteria</taxon>
        <taxon>Hyphomicrobiales</taxon>
        <taxon>Rhizobiaceae</taxon>
        <taxon>Hoeflea</taxon>
    </lineage>
</organism>
<dbReference type="STRING" id="1480615.AWJ14_03685"/>
<evidence type="ECO:0000313" key="1">
    <source>
        <dbReference type="EMBL" id="OCW57902.1"/>
    </source>
</evidence>
<name>A0A1C1YWP2_9HYPH</name>
<dbReference type="SUPFAM" id="SSF158837">
    <property type="entry name" value="AGR C 984p-like"/>
    <property type="match status" value="5"/>
</dbReference>
<reference evidence="1 2" key="1">
    <citation type="submission" date="2015-12" db="EMBL/GenBank/DDBJ databases">
        <authorList>
            <person name="Shamseldin A."/>
            <person name="Moawad H."/>
            <person name="Abd El-Rahim W.M."/>
            <person name="Sadowsky M.J."/>
        </authorList>
    </citation>
    <scope>NUCLEOTIDE SEQUENCE [LARGE SCALE GENOMIC DNA]</scope>
    <source>
        <strain evidence="1 2">JC234</strain>
    </source>
</reference>
<protein>
    <recommendedName>
        <fullName evidence="3">Flagellar protein</fullName>
    </recommendedName>
</protein>
<comment type="caution">
    <text evidence="1">The sequence shown here is derived from an EMBL/GenBank/DDBJ whole genome shotgun (WGS) entry which is preliminary data.</text>
</comment>
<dbReference type="Gene3D" id="1.10.3700.10">
    <property type="entry name" value="AGR C 984p-like"/>
    <property type="match status" value="3"/>
</dbReference>
<dbReference type="EMBL" id="LQZT01000012">
    <property type="protein sequence ID" value="OCW57902.1"/>
    <property type="molecule type" value="Genomic_DNA"/>
</dbReference>
<accession>A0A1C1YWP2</accession>
<evidence type="ECO:0000313" key="2">
    <source>
        <dbReference type="Proteomes" id="UP000094795"/>
    </source>
</evidence>
<dbReference type="OrthoDB" id="7824597at2"/>
<gene>
    <name evidence="1" type="ORF">AWJ14_03685</name>
</gene>
<sequence length="767" mass="85979">MISTYQTYTFYTKDINQTLKRAANDPIVSREQQYYRENIGSIKTVDDFLADGRIYAYAMKAYGLEDMAYAKAFIRKVLESDLTDTSSFANRLSDTKYRQLAAAFDFGATVTSEIVQTTSQIDHLIEAYTQTIADNDSILRQETAYFSSVAPTFTKVDDLLTNTRARDYVFNTFGIDPDTFDYTTIKNVLTSDITDPDSYVNSVLAPQVANWNTQIDDLIDQRTDPSTTAAQKEKIDYLITQYSKAVAKARNMYDMAASFNFNADGTLDPGVEAMTAGQLKMVTESYVLSQPRLTSTGALLNKQYYEETIFSITNIDELFEDERLTDMVRVAFDIPKKTTVSEIRWAMMQDPSDPDGEIHTKADAMIALAKAFNFESDGSITPGKDIQDADQLFTTTANYIDRYNDADDAADEAAIKKYKLYIGLTSNLNDFLSSEPAAVTIREFALKAFNISPDEISTFKLKQVFTSDPYDPNSYVSKMKDKRFLDLAKAFNFAPDGSIGSPRYAQTESEITRVGTAYYAAATRLDKSDSNKQAAEKEVSYYRTQLQNLETLDDLLGDKRLMNVLLTSEGLDPKTLDQQTLRAILTSDLDDPNSFANQQNNVAYRKLAGSFNFDADGVIRSTSAKSVQNERGMVETQHLYLTQTIEQNAGEESVGARLAMYFERMAPTITSTYELLADDALAQFVRTAFSLPDSIASADIDAQKELFERYLDINDLLDPEKVDTLVRRFVALYDVQSDEQNPLITLLSGNASVSFDTVSTFMQLRNG</sequence>
<evidence type="ECO:0008006" key="3">
    <source>
        <dbReference type="Google" id="ProtNLM"/>
    </source>
</evidence>
<dbReference type="InterPro" id="IPR010626">
    <property type="entry name" value="DUF1217"/>
</dbReference>
<dbReference type="InterPro" id="IPR023157">
    <property type="entry name" value="AGR-C-984p-like_sf"/>
</dbReference>
<dbReference type="RefSeq" id="WP_066178272.1">
    <property type="nucleotide sequence ID" value="NZ_LQZT01000012.1"/>
</dbReference>
<dbReference type="Proteomes" id="UP000094795">
    <property type="component" value="Unassembled WGS sequence"/>
</dbReference>
<dbReference type="AlphaFoldDB" id="A0A1C1YWP2"/>
<keyword evidence="2" id="KW-1185">Reference proteome</keyword>